<dbReference type="Proteomes" id="UP000018208">
    <property type="component" value="Unassembled WGS sequence"/>
</dbReference>
<keyword evidence="2" id="KW-1185">Reference proteome</keyword>
<reference evidence="1 2" key="1">
    <citation type="journal article" date="2014" name="PLoS Genet.">
        <title>The Genome of Spironucleus salmonicida Highlights a Fish Pathogen Adapted to Fluctuating Environments.</title>
        <authorList>
            <person name="Xu F."/>
            <person name="Jerlstrom-Hultqvist J."/>
            <person name="Einarsson E."/>
            <person name="Astvaldsson A."/>
            <person name="Svard S.G."/>
            <person name="Andersson J.O."/>
        </authorList>
    </citation>
    <scope>NUCLEOTIDE SEQUENCE [LARGE SCALE GENOMIC DNA]</scope>
    <source>
        <strain evidence="1 2">ATCC 50377</strain>
    </source>
</reference>
<dbReference type="RefSeq" id="XP_067766165.1">
    <property type="nucleotide sequence ID" value="XM_067906897.1"/>
</dbReference>
<protein>
    <submittedName>
        <fullName evidence="1">Uncharacterized protein</fullName>
    </submittedName>
</protein>
<dbReference type="KEGG" id="ssao:94297048"/>
<proteinExistence type="predicted"/>
<dbReference type="EMBL" id="AUWU02000003">
    <property type="protein sequence ID" value="KAH0575392.1"/>
    <property type="molecule type" value="Genomic_DNA"/>
</dbReference>
<comment type="caution">
    <text evidence="1">The sequence shown here is derived from an EMBL/GenBank/DDBJ whole genome shotgun (WGS) entry which is preliminary data.</text>
</comment>
<sequence length="167" mass="20242">MSLKAALYKFFLKQHIIVHKIYNQLIQHQIKKVYIFLMVQYCLNIRNKCQQQLLAFKIIFQYLEQQINYMFQKIEGDCLHSRKKKLQLYLIIFGYQQMMVVLQLVEIMSQTGSLIIKMNFLFSKFRRCKFIQLKWVGNIIFKKNILRKLINPAIIQQLKISYILLNK</sequence>
<evidence type="ECO:0000313" key="2">
    <source>
        <dbReference type="Proteomes" id="UP000018208"/>
    </source>
</evidence>
<dbReference type="AlphaFoldDB" id="A0A9P8S083"/>
<accession>A0A9P8S083</accession>
<name>A0A9P8S083_9EUKA</name>
<dbReference type="GeneID" id="94297048"/>
<organism evidence="1 2">
    <name type="scientific">Spironucleus salmonicida</name>
    <dbReference type="NCBI Taxonomy" id="348837"/>
    <lineage>
        <taxon>Eukaryota</taxon>
        <taxon>Metamonada</taxon>
        <taxon>Diplomonadida</taxon>
        <taxon>Hexamitidae</taxon>
        <taxon>Hexamitinae</taxon>
        <taxon>Spironucleus</taxon>
    </lineage>
</organism>
<gene>
    <name evidence="1" type="ORF">SS50377_23025</name>
</gene>
<evidence type="ECO:0000313" key="1">
    <source>
        <dbReference type="EMBL" id="KAH0575392.1"/>
    </source>
</evidence>